<organism evidence="1">
    <name type="scientific">Anguilla anguilla</name>
    <name type="common">European freshwater eel</name>
    <name type="synonym">Muraena anguilla</name>
    <dbReference type="NCBI Taxonomy" id="7936"/>
    <lineage>
        <taxon>Eukaryota</taxon>
        <taxon>Metazoa</taxon>
        <taxon>Chordata</taxon>
        <taxon>Craniata</taxon>
        <taxon>Vertebrata</taxon>
        <taxon>Euteleostomi</taxon>
        <taxon>Actinopterygii</taxon>
        <taxon>Neopterygii</taxon>
        <taxon>Teleostei</taxon>
        <taxon>Anguilliformes</taxon>
        <taxon>Anguillidae</taxon>
        <taxon>Anguilla</taxon>
    </lineage>
</organism>
<evidence type="ECO:0000313" key="1">
    <source>
        <dbReference type="EMBL" id="JAH66727.1"/>
    </source>
</evidence>
<sequence length="13" mass="1672">MKYMYFCYLSPLL</sequence>
<name>A0A0E9ULS3_ANGAN</name>
<dbReference type="EMBL" id="GBXM01041850">
    <property type="protein sequence ID" value="JAH66727.1"/>
    <property type="molecule type" value="Transcribed_RNA"/>
</dbReference>
<protein>
    <submittedName>
        <fullName evidence="1">Uncharacterized protein</fullName>
    </submittedName>
</protein>
<accession>A0A0E9ULS3</accession>
<proteinExistence type="predicted"/>
<reference evidence="1" key="2">
    <citation type="journal article" date="2015" name="Fish Shellfish Immunol.">
        <title>Early steps in the European eel (Anguilla anguilla)-Vibrio vulnificus interaction in the gills: Role of the RtxA13 toxin.</title>
        <authorList>
            <person name="Callol A."/>
            <person name="Pajuelo D."/>
            <person name="Ebbesson L."/>
            <person name="Teles M."/>
            <person name="MacKenzie S."/>
            <person name="Amaro C."/>
        </authorList>
    </citation>
    <scope>NUCLEOTIDE SEQUENCE</scope>
</reference>
<reference evidence="1" key="1">
    <citation type="submission" date="2014-11" db="EMBL/GenBank/DDBJ databases">
        <authorList>
            <person name="Amaro Gonzalez C."/>
        </authorList>
    </citation>
    <scope>NUCLEOTIDE SEQUENCE</scope>
</reference>